<feature type="coiled-coil region" evidence="1">
    <location>
        <begin position="243"/>
        <end position="308"/>
    </location>
</feature>
<keyword evidence="3" id="KW-1185">Reference proteome</keyword>
<evidence type="ECO:0000313" key="3">
    <source>
        <dbReference type="Proteomes" id="UP001151760"/>
    </source>
</evidence>
<sequence length="457" mass="52807">MLVKKSNKVYDPFLKAGLGYQNPKRLKNAIATQPKMYDDERLQSTKFIIDSPDSKETLEDAEESRLKMKNKMIQLDYEKLNAFYDMFVPQQEISIEQTYFSTHSTSNVSSESSIGIALQTYSDHTLLKDRSISVFYDDQDTLRQFYKNGVILMSISLRKCSNEIKQEVTEEVQEMLDMFKSMEKKVESQSQKDKNIRNDIDRLLKISLTREIRDCVLIFVEKQKNEMLMLEKEKIANDSKDIQATMEQRIKILENDFKRAEAQYIKLDLKMQHQKEKMTCDDSWKSLMTKLSNENVQHQREISELIENVNQNTYAYGNVRSQNRDLLMTISELKDKIKTIEKGKDVNTKFDKSVTLGKLLCVTPLNTDTTVTAKKISKTHVKTDKSKPVTSYFTPKNEQRVASSSSVRIPESKDTNLKKIVLLNTKSKSTSTNVKKFSSSVSVVSNKRETLNSIVCQ</sequence>
<accession>A0ABQ5CT42</accession>
<protein>
    <submittedName>
        <fullName evidence="2">Uncharacterized protein</fullName>
    </submittedName>
</protein>
<comment type="caution">
    <text evidence="2">The sequence shown here is derived from an EMBL/GenBank/DDBJ whole genome shotgun (WGS) entry which is preliminary data.</text>
</comment>
<evidence type="ECO:0000256" key="1">
    <source>
        <dbReference type="SAM" id="Coils"/>
    </source>
</evidence>
<reference evidence="2" key="1">
    <citation type="journal article" date="2022" name="Int. J. Mol. Sci.">
        <title>Draft Genome of Tanacetum Coccineum: Genomic Comparison of Closely Related Tanacetum-Family Plants.</title>
        <authorList>
            <person name="Yamashiro T."/>
            <person name="Shiraishi A."/>
            <person name="Nakayama K."/>
            <person name="Satake H."/>
        </authorList>
    </citation>
    <scope>NUCLEOTIDE SEQUENCE</scope>
</reference>
<dbReference type="Proteomes" id="UP001151760">
    <property type="component" value="Unassembled WGS sequence"/>
</dbReference>
<organism evidence="2 3">
    <name type="scientific">Tanacetum coccineum</name>
    <dbReference type="NCBI Taxonomy" id="301880"/>
    <lineage>
        <taxon>Eukaryota</taxon>
        <taxon>Viridiplantae</taxon>
        <taxon>Streptophyta</taxon>
        <taxon>Embryophyta</taxon>
        <taxon>Tracheophyta</taxon>
        <taxon>Spermatophyta</taxon>
        <taxon>Magnoliopsida</taxon>
        <taxon>eudicotyledons</taxon>
        <taxon>Gunneridae</taxon>
        <taxon>Pentapetalae</taxon>
        <taxon>asterids</taxon>
        <taxon>campanulids</taxon>
        <taxon>Asterales</taxon>
        <taxon>Asteraceae</taxon>
        <taxon>Asteroideae</taxon>
        <taxon>Anthemideae</taxon>
        <taxon>Anthemidinae</taxon>
        <taxon>Tanacetum</taxon>
    </lineage>
</organism>
<keyword evidence="1" id="KW-0175">Coiled coil</keyword>
<evidence type="ECO:0000313" key="2">
    <source>
        <dbReference type="EMBL" id="GJT28004.1"/>
    </source>
</evidence>
<dbReference type="EMBL" id="BQNB010014425">
    <property type="protein sequence ID" value="GJT28004.1"/>
    <property type="molecule type" value="Genomic_DNA"/>
</dbReference>
<reference evidence="2" key="2">
    <citation type="submission" date="2022-01" db="EMBL/GenBank/DDBJ databases">
        <authorList>
            <person name="Yamashiro T."/>
            <person name="Shiraishi A."/>
            <person name="Satake H."/>
            <person name="Nakayama K."/>
        </authorList>
    </citation>
    <scope>NUCLEOTIDE SEQUENCE</scope>
</reference>
<name>A0ABQ5CT42_9ASTR</name>
<gene>
    <name evidence="2" type="ORF">Tco_0908279</name>
</gene>
<proteinExistence type="predicted"/>